<dbReference type="SUPFAM" id="SSF53901">
    <property type="entry name" value="Thiolase-like"/>
    <property type="match status" value="1"/>
</dbReference>
<dbReference type="Gene3D" id="3.30.70.3290">
    <property type="match status" value="1"/>
</dbReference>
<dbReference type="InterPro" id="IPR001227">
    <property type="entry name" value="Ac_transferase_dom_sf"/>
</dbReference>
<proteinExistence type="predicted"/>
<dbReference type="PROSITE" id="PS50075">
    <property type="entry name" value="CARRIER"/>
    <property type="match status" value="1"/>
</dbReference>
<dbReference type="InterPro" id="IPR016036">
    <property type="entry name" value="Malonyl_transacylase_ACP-bd"/>
</dbReference>
<keyword evidence="1" id="KW-0596">Phosphopantetheine</keyword>
<evidence type="ECO:0000256" key="2">
    <source>
        <dbReference type="ARBA" id="ARBA00022553"/>
    </source>
</evidence>
<dbReference type="SUPFAM" id="SSF55048">
    <property type="entry name" value="Probable ACP-binding domain of malonyl-CoA ACP transacylase"/>
    <property type="match status" value="1"/>
</dbReference>
<evidence type="ECO:0000313" key="7">
    <source>
        <dbReference type="EMBL" id="MDA0566063.1"/>
    </source>
</evidence>
<dbReference type="PANTHER" id="PTHR43775:SF37">
    <property type="entry name" value="SI:DKEY-61P9.11"/>
    <property type="match status" value="1"/>
</dbReference>
<dbReference type="PROSITE" id="PS00606">
    <property type="entry name" value="KS3_1"/>
    <property type="match status" value="1"/>
</dbReference>
<evidence type="ECO:0000259" key="5">
    <source>
        <dbReference type="PROSITE" id="PS50075"/>
    </source>
</evidence>
<dbReference type="InterPro" id="IPR020806">
    <property type="entry name" value="PKS_PP-bd"/>
</dbReference>
<dbReference type="InterPro" id="IPR009081">
    <property type="entry name" value="PP-bd_ACP"/>
</dbReference>
<dbReference type="SMART" id="SM00827">
    <property type="entry name" value="PKS_AT"/>
    <property type="match status" value="1"/>
</dbReference>
<dbReference type="PANTHER" id="PTHR43775">
    <property type="entry name" value="FATTY ACID SYNTHASE"/>
    <property type="match status" value="1"/>
</dbReference>
<dbReference type="SMART" id="SM00823">
    <property type="entry name" value="PKS_PP"/>
    <property type="match status" value="1"/>
</dbReference>
<dbReference type="CDD" id="cd00833">
    <property type="entry name" value="PKS"/>
    <property type="match status" value="1"/>
</dbReference>
<dbReference type="InterPro" id="IPR014043">
    <property type="entry name" value="Acyl_transferase_dom"/>
</dbReference>
<keyword evidence="8" id="KW-1185">Reference proteome</keyword>
<dbReference type="Pfam" id="PF02801">
    <property type="entry name" value="Ketoacyl-synt_C"/>
    <property type="match status" value="1"/>
</dbReference>
<evidence type="ECO:0000256" key="1">
    <source>
        <dbReference type="ARBA" id="ARBA00022450"/>
    </source>
</evidence>
<dbReference type="GO" id="GO:0005737">
    <property type="term" value="C:cytoplasm"/>
    <property type="evidence" value="ECO:0007669"/>
    <property type="project" value="TreeGrafter"/>
</dbReference>
<dbReference type="GO" id="GO:0005886">
    <property type="term" value="C:plasma membrane"/>
    <property type="evidence" value="ECO:0007669"/>
    <property type="project" value="TreeGrafter"/>
</dbReference>
<keyword evidence="3" id="KW-0808">Transferase</keyword>
<dbReference type="RefSeq" id="WP_270073322.1">
    <property type="nucleotide sequence ID" value="NZ_JAJAQC010000029.1"/>
</dbReference>
<dbReference type="EMBL" id="JAJAQC010000029">
    <property type="protein sequence ID" value="MDA0566063.1"/>
    <property type="molecule type" value="Genomic_DNA"/>
</dbReference>
<dbReference type="InterPro" id="IPR036736">
    <property type="entry name" value="ACP-like_sf"/>
</dbReference>
<dbReference type="Pfam" id="PF00109">
    <property type="entry name" value="ketoacyl-synt"/>
    <property type="match status" value="1"/>
</dbReference>
<dbReference type="SMART" id="SM00825">
    <property type="entry name" value="PKS_KS"/>
    <property type="match status" value="1"/>
</dbReference>
<dbReference type="AlphaFoldDB" id="A0A9X3NMJ6"/>
<dbReference type="SUPFAM" id="SSF47336">
    <property type="entry name" value="ACP-like"/>
    <property type="match status" value="1"/>
</dbReference>
<reference evidence="7" key="1">
    <citation type="submission" date="2021-10" db="EMBL/GenBank/DDBJ databases">
        <title>Streptomonospora sp. nov., isolated from mangrove soil.</title>
        <authorList>
            <person name="Chen X."/>
            <person name="Ge X."/>
            <person name="Liu W."/>
        </authorList>
    </citation>
    <scope>NUCLEOTIDE SEQUENCE</scope>
    <source>
        <strain evidence="7">S1-112</strain>
    </source>
</reference>
<sequence>MSQRAPQDQRRLLEQAVRQLRETRSRLEAAERVRDEPVAVLGAGLRMPGGADDLDSFWELLSTGADTVAPLTDSPDGVRPPVAERPATRHQAGQLDQVDAFDSGFFGISPEEADRMDPQQRLVLEAAWEAAEDAGLPADALREANTGVFLGVYGTDYLTMQLTRTGINAYTAPGGAHSIAANRLSYLLDLHGPSVAVDTACSSSLMAVHLAVRALRQGDCDLALVGGVNLVLSPLSTEVTGRVLPLAPGGRCRAFDAAADGIVRGEGCGMLVLARLGDARERGGRIRGVIRGSAANHDGRTNGLTAPNPRAQADLLRRALADASAAPEDVVYIEAHGTGTPLGDPIEVEGLREVYGKGDRPCAVGSVKTNFGHQEAAAGITGLIKSLLVLERGVVPPLLHLTRLNPEIDLAGSRMTLPTAPAALPDDGRPRLAAVSSFGFGGANVHTVLEAAPPAAPLGGPEPHKLLLPLSARGGAALTALAARYAERLAGADDAEAARVCAAAATGRTHHGHRVALSAADAEGLRAQLASVAAPALPVRTGARPRLAFVFSGQGSQWAGMGRAVLEREPVVRAEVEAWDAAVSARAGWSVLEQLTAGEETSRVNETEIAQVTIAALQAGLAALWRSWGVRPHAVVGHSMGEITAAAAAGLLDRDQAVELLLKRARLTETGARGGAMASVALPLEEVEPLVAGVPGVGIGAVNGPRSTVVSGAPEGVDRVLARVAERGAASRRLRVEYGFHSPLLEEQGRELAGAVGHIAARPGAEGIHFYSTVTGTRLEAAALDGGHWARNLRDAVYFAPAITALAEAGVTMFVEIGPHPVLVRDIATTAERAGASPVAVGSLRRGHTPATSLDASLGRLYTAGLDPAWDRVLGVPPVPVALPLYPWQRQRHWLPAEVVDASAAAAQAAEAAEAAAAPEAAEAALAPGAAGGEVSVEERVAALSLFVRERIAKALGRPGAGDVPGDAVLETLALDSLVIVELKNQVETRLGALVRLQTLLEVLEGGTVDDLARAIAADEAATRAAAGAPAAAGEAR</sequence>
<feature type="region of interest" description="Disordered" evidence="4">
    <location>
        <begin position="68"/>
        <end position="92"/>
    </location>
</feature>
<dbReference type="Pfam" id="PF16197">
    <property type="entry name" value="KAsynt_C_assoc"/>
    <property type="match status" value="1"/>
</dbReference>
<dbReference type="InterPro" id="IPR014031">
    <property type="entry name" value="Ketoacyl_synth_C"/>
</dbReference>
<organism evidence="7 8">
    <name type="scientific">Streptomonospora mangrovi</name>
    <dbReference type="NCBI Taxonomy" id="2883123"/>
    <lineage>
        <taxon>Bacteria</taxon>
        <taxon>Bacillati</taxon>
        <taxon>Actinomycetota</taxon>
        <taxon>Actinomycetes</taxon>
        <taxon>Streptosporangiales</taxon>
        <taxon>Nocardiopsidaceae</taxon>
        <taxon>Streptomonospora</taxon>
    </lineage>
</organism>
<dbReference type="PROSITE" id="PS52004">
    <property type="entry name" value="KS3_2"/>
    <property type="match status" value="1"/>
</dbReference>
<dbReference type="InterPro" id="IPR020841">
    <property type="entry name" value="PKS_Beta-ketoAc_synthase_dom"/>
</dbReference>
<dbReference type="Proteomes" id="UP001140076">
    <property type="component" value="Unassembled WGS sequence"/>
</dbReference>
<dbReference type="GO" id="GO:0071770">
    <property type="term" value="P:DIM/DIP cell wall layer assembly"/>
    <property type="evidence" value="ECO:0007669"/>
    <property type="project" value="TreeGrafter"/>
</dbReference>
<dbReference type="SUPFAM" id="SSF52151">
    <property type="entry name" value="FabD/lysophospholipase-like"/>
    <property type="match status" value="1"/>
</dbReference>
<protein>
    <submittedName>
        <fullName evidence="7">Acyltransferase domain-containing protein</fullName>
    </submittedName>
</protein>
<dbReference type="Gene3D" id="3.40.47.10">
    <property type="match status" value="1"/>
</dbReference>
<keyword evidence="2" id="KW-0597">Phosphoprotein</keyword>
<evidence type="ECO:0000313" key="8">
    <source>
        <dbReference type="Proteomes" id="UP001140076"/>
    </source>
</evidence>
<feature type="domain" description="Ketosynthase family 3 (KS3)" evidence="6">
    <location>
        <begin position="35"/>
        <end position="451"/>
    </location>
</feature>
<dbReference type="Gene3D" id="1.10.1200.10">
    <property type="entry name" value="ACP-like"/>
    <property type="match status" value="1"/>
</dbReference>
<feature type="domain" description="Carrier" evidence="5">
    <location>
        <begin position="942"/>
        <end position="1020"/>
    </location>
</feature>
<evidence type="ECO:0000256" key="3">
    <source>
        <dbReference type="ARBA" id="ARBA00022679"/>
    </source>
</evidence>
<comment type="caution">
    <text evidence="7">The sequence shown here is derived from an EMBL/GenBank/DDBJ whole genome shotgun (WGS) entry which is preliminary data.</text>
</comment>
<evidence type="ECO:0000259" key="6">
    <source>
        <dbReference type="PROSITE" id="PS52004"/>
    </source>
</evidence>
<keyword evidence="7" id="KW-0012">Acyltransferase</keyword>
<dbReference type="GO" id="GO:0004312">
    <property type="term" value="F:fatty acid synthase activity"/>
    <property type="evidence" value="ECO:0007669"/>
    <property type="project" value="TreeGrafter"/>
</dbReference>
<dbReference type="Pfam" id="PF00698">
    <property type="entry name" value="Acyl_transf_1"/>
    <property type="match status" value="1"/>
</dbReference>
<dbReference type="Gene3D" id="3.40.366.10">
    <property type="entry name" value="Malonyl-Coenzyme A Acyl Carrier Protein, domain 2"/>
    <property type="match status" value="1"/>
</dbReference>
<dbReference type="InterPro" id="IPR016039">
    <property type="entry name" value="Thiolase-like"/>
</dbReference>
<accession>A0A9X3NMJ6</accession>
<dbReference type="InterPro" id="IPR032821">
    <property type="entry name" value="PKS_assoc"/>
</dbReference>
<dbReference type="GO" id="GO:0006633">
    <property type="term" value="P:fatty acid biosynthetic process"/>
    <property type="evidence" value="ECO:0007669"/>
    <property type="project" value="InterPro"/>
</dbReference>
<dbReference type="GO" id="GO:0004315">
    <property type="term" value="F:3-oxoacyl-[acyl-carrier-protein] synthase activity"/>
    <property type="evidence" value="ECO:0007669"/>
    <property type="project" value="InterPro"/>
</dbReference>
<dbReference type="GO" id="GO:0031177">
    <property type="term" value="F:phosphopantetheine binding"/>
    <property type="evidence" value="ECO:0007669"/>
    <property type="project" value="InterPro"/>
</dbReference>
<dbReference type="InterPro" id="IPR050091">
    <property type="entry name" value="PKS_NRPS_Biosynth_Enz"/>
</dbReference>
<gene>
    <name evidence="7" type="ORF">LG943_17330</name>
</gene>
<evidence type="ECO:0000256" key="4">
    <source>
        <dbReference type="SAM" id="MobiDB-lite"/>
    </source>
</evidence>
<name>A0A9X3NMJ6_9ACTN</name>
<dbReference type="InterPro" id="IPR016035">
    <property type="entry name" value="Acyl_Trfase/lysoPLipase"/>
</dbReference>
<dbReference type="InterPro" id="IPR014030">
    <property type="entry name" value="Ketoacyl_synth_N"/>
</dbReference>
<dbReference type="InterPro" id="IPR018201">
    <property type="entry name" value="Ketoacyl_synth_AS"/>
</dbReference>